<evidence type="ECO:0000256" key="1">
    <source>
        <dbReference type="ARBA" id="ARBA00001609"/>
    </source>
</evidence>
<dbReference type="SUPFAM" id="SSF55486">
    <property type="entry name" value="Metalloproteases ('zincins'), catalytic domain"/>
    <property type="match status" value="1"/>
</dbReference>
<dbReference type="InterPro" id="IPR018511">
    <property type="entry name" value="Hemolysin-typ_Ca-bd_CS"/>
</dbReference>
<dbReference type="SMART" id="SM00235">
    <property type="entry name" value="ZnMc"/>
    <property type="match status" value="1"/>
</dbReference>
<dbReference type="Proteomes" id="UP000045840">
    <property type="component" value="Unassembled WGS sequence"/>
</dbReference>
<evidence type="ECO:0000256" key="9">
    <source>
        <dbReference type="ARBA" id="ARBA00022737"/>
    </source>
</evidence>
<dbReference type="STRING" id="1288385.ERS137968_02103"/>
<dbReference type="EMBL" id="CWJL01000009">
    <property type="protein sequence ID" value="CRY67004.1"/>
    <property type="molecule type" value="Genomic_DNA"/>
</dbReference>
<evidence type="ECO:0000256" key="8">
    <source>
        <dbReference type="ARBA" id="ARBA00022723"/>
    </source>
</evidence>
<keyword evidence="6" id="KW-0964">Secreted</keyword>
<feature type="domain" description="Peptidase metallopeptidase" evidence="13">
    <location>
        <begin position="39"/>
        <end position="209"/>
    </location>
</feature>
<comment type="catalytic activity">
    <reaction evidence="1">
        <text>Preferential cleavage of bonds with hydrophobic residues in P1'.</text>
        <dbReference type="EC" id="3.4.24.40"/>
    </reaction>
</comment>
<dbReference type="InterPro" id="IPR001818">
    <property type="entry name" value="Pept_M10_metallopeptidase"/>
</dbReference>
<dbReference type="Pfam" id="PF00353">
    <property type="entry name" value="HemolysinCabind"/>
    <property type="match status" value="1"/>
</dbReference>
<evidence type="ECO:0000313" key="15">
    <source>
        <dbReference type="EMBL" id="CRY67004.1"/>
    </source>
</evidence>
<dbReference type="OrthoDB" id="733404at2"/>
<dbReference type="AlphaFoldDB" id="A0A0T9R7U0"/>
<dbReference type="PRINTS" id="PR00313">
    <property type="entry name" value="CABNDNGRPT"/>
</dbReference>
<evidence type="ECO:0000259" key="13">
    <source>
        <dbReference type="SMART" id="SM00235"/>
    </source>
</evidence>
<dbReference type="Gene3D" id="3.40.390.10">
    <property type="entry name" value="Collagenase (Catalytic Domain)"/>
    <property type="match status" value="1"/>
</dbReference>
<organism evidence="14 17">
    <name type="scientific">Yersinia pekkanenii</name>
    <dbReference type="NCBI Taxonomy" id="1288385"/>
    <lineage>
        <taxon>Bacteria</taxon>
        <taxon>Pseudomonadati</taxon>
        <taxon>Pseudomonadota</taxon>
        <taxon>Gammaproteobacteria</taxon>
        <taxon>Enterobacterales</taxon>
        <taxon>Yersiniaceae</taxon>
        <taxon>Yersinia</taxon>
    </lineage>
</organism>
<dbReference type="GO" id="GO:0031012">
    <property type="term" value="C:extracellular matrix"/>
    <property type="evidence" value="ECO:0007669"/>
    <property type="project" value="InterPro"/>
</dbReference>
<sequence>MKNIQEFNNRIANIKYITINNSTGELDVFQPDLLPQIPVRSVWNKKTITYSVEKPLLSDYHIEYMHRKHDIYKLYEFNKNQSRLARRIFQSYADIIDIEFVEVKNGTSVDVQLLNYDKNDSYHGYGFSPHEELSSPIFINTFHSHNREPDKLNYGGKVLAHEIGHTLGLDHTHNLKIKNKLTPFSHKMSVMSYFSAKHSDANHDNNYPSTPQLLDIAILQYRYGANISTRTGNTTYGFNSNSDREHFTARNSNDKLIFCVWDAGGIDTLDFSRYDQNQMINLNQGSFSHVGGLVENVSIALNVTIENAISGSGNDTLLGNQEKNTLTGGEGNDQLYGGGGADHLWGGKGQDIFCYRDRNDSTLNAADTIYDFESGHDKIDLSYMNGGDVRLVDAITTTDNRRNGHTQVAQFYSDTSDLTYLMIDFDDTNKTDIVIKLVGKHQLATHDFICAPLLAA</sequence>
<gene>
    <name evidence="14" type="ORF">ERS008529_04178</name>
    <name evidence="15" type="ORF">ERS137968_02103</name>
</gene>
<dbReference type="InterPro" id="IPR024079">
    <property type="entry name" value="MetalloPept_cat_dom_sf"/>
</dbReference>
<dbReference type="PROSITE" id="PS00330">
    <property type="entry name" value="HEMOLYSIN_CALCIUM"/>
    <property type="match status" value="1"/>
</dbReference>
<proteinExistence type="inferred from homology"/>
<dbReference type="GO" id="GO:0006508">
    <property type="term" value="P:proteolysis"/>
    <property type="evidence" value="ECO:0007669"/>
    <property type="project" value="UniProtKB-KW"/>
</dbReference>
<dbReference type="GO" id="GO:0008270">
    <property type="term" value="F:zinc ion binding"/>
    <property type="evidence" value="ECO:0007669"/>
    <property type="project" value="InterPro"/>
</dbReference>
<reference evidence="15 16" key="3">
    <citation type="submission" date="2015-03" db="EMBL/GenBank/DDBJ databases">
        <authorList>
            <consortium name="Pathogen Informatics"/>
            <person name="Murphy D."/>
        </authorList>
    </citation>
    <scope>NUCLEOTIDE SEQUENCE [LARGE SCALE GENOMIC DNA]</scope>
    <source>
        <strain evidence="16">type strain: CIP110230</strain>
        <strain evidence="15">Type strain: CIP110230</strain>
    </source>
</reference>
<dbReference type="SUPFAM" id="SSF51120">
    <property type="entry name" value="beta-Roll"/>
    <property type="match status" value="1"/>
</dbReference>
<dbReference type="EMBL" id="CQAZ01000056">
    <property type="protein sequence ID" value="CNI49007.1"/>
    <property type="molecule type" value="Genomic_DNA"/>
</dbReference>
<evidence type="ECO:0000256" key="10">
    <source>
        <dbReference type="ARBA" id="ARBA00022801"/>
    </source>
</evidence>
<comment type="cofactor">
    <cofactor evidence="2">
        <name>Ca(2+)</name>
        <dbReference type="ChEBI" id="CHEBI:29108"/>
    </cofactor>
</comment>
<dbReference type="InterPro" id="IPR013858">
    <property type="entry name" value="Peptidase_M10B_C"/>
</dbReference>
<dbReference type="InterPro" id="IPR006026">
    <property type="entry name" value="Peptidase_Metallo"/>
</dbReference>
<reference evidence="14" key="1">
    <citation type="submission" date="2015-03" db="EMBL/GenBank/DDBJ databases">
        <authorList>
            <person name="Murphy D."/>
        </authorList>
    </citation>
    <scope>NUCLEOTIDE SEQUENCE [LARGE SCALE GENOMIC DNA]</scope>
    <source>
        <strain evidence="14">A125KOH2</strain>
    </source>
</reference>
<evidence type="ECO:0000256" key="12">
    <source>
        <dbReference type="ARBA" id="ARBA00022837"/>
    </source>
</evidence>
<dbReference type="InterPro" id="IPR001343">
    <property type="entry name" value="Hemolysn_Ca-bd"/>
</dbReference>
<keyword evidence="8" id="KW-0479">Metal-binding</keyword>
<evidence type="ECO:0000256" key="5">
    <source>
        <dbReference type="ARBA" id="ARBA00012422"/>
    </source>
</evidence>
<evidence type="ECO:0000256" key="7">
    <source>
        <dbReference type="ARBA" id="ARBA00022670"/>
    </source>
</evidence>
<comment type="subcellular location">
    <subcellularLocation>
        <location evidence="3">Secreted</location>
    </subcellularLocation>
</comment>
<evidence type="ECO:0000313" key="16">
    <source>
        <dbReference type="Proteomes" id="UP000044625"/>
    </source>
</evidence>
<dbReference type="InterPro" id="IPR011049">
    <property type="entry name" value="Serralysin-like_metalloprot_C"/>
</dbReference>
<keyword evidence="16" id="KW-1185">Reference proteome</keyword>
<keyword evidence="7 14" id="KW-0645">Protease</keyword>
<evidence type="ECO:0000256" key="4">
    <source>
        <dbReference type="ARBA" id="ARBA00009490"/>
    </source>
</evidence>
<evidence type="ECO:0000256" key="2">
    <source>
        <dbReference type="ARBA" id="ARBA00001913"/>
    </source>
</evidence>
<protein>
    <recommendedName>
        <fullName evidence="5">serralysin</fullName>
        <ecNumber evidence="5">3.4.24.40</ecNumber>
    </recommendedName>
</protein>
<keyword evidence="12" id="KW-0106">Calcium</keyword>
<dbReference type="RefSeq" id="WP_049615015.1">
    <property type="nucleotide sequence ID" value="NZ_CAWMMU010000009.1"/>
</dbReference>
<keyword evidence="11" id="KW-0862">Zinc</keyword>
<dbReference type="InterPro" id="IPR034033">
    <property type="entry name" value="Serralysin-like"/>
</dbReference>
<dbReference type="CDD" id="cd04277">
    <property type="entry name" value="ZnMc_serralysin_like"/>
    <property type="match status" value="1"/>
</dbReference>
<dbReference type="Pfam" id="PF08548">
    <property type="entry name" value="Peptidase_M10_C"/>
    <property type="match status" value="1"/>
</dbReference>
<comment type="similarity">
    <text evidence="4">Belongs to the peptidase M10B family.</text>
</comment>
<keyword evidence="14" id="KW-0482">Metalloprotease</keyword>
<evidence type="ECO:0000256" key="11">
    <source>
        <dbReference type="ARBA" id="ARBA00022833"/>
    </source>
</evidence>
<reference evidence="17" key="2">
    <citation type="submission" date="2015-03" db="EMBL/GenBank/DDBJ databases">
        <authorList>
            <consortium name="Pathogen Informatics"/>
        </authorList>
    </citation>
    <scope>NUCLEOTIDE SEQUENCE [LARGE SCALE GENOMIC DNA]</scope>
    <source>
        <strain evidence="17">A125KOH2</strain>
    </source>
</reference>
<dbReference type="GO" id="GO:0005615">
    <property type="term" value="C:extracellular space"/>
    <property type="evidence" value="ECO:0007669"/>
    <property type="project" value="InterPro"/>
</dbReference>
<evidence type="ECO:0000256" key="6">
    <source>
        <dbReference type="ARBA" id="ARBA00022525"/>
    </source>
</evidence>
<dbReference type="GO" id="GO:0005509">
    <property type="term" value="F:calcium ion binding"/>
    <property type="evidence" value="ECO:0007669"/>
    <property type="project" value="InterPro"/>
</dbReference>
<keyword evidence="9" id="KW-0677">Repeat</keyword>
<dbReference type="EC" id="3.4.24.40" evidence="5"/>
<evidence type="ECO:0000313" key="14">
    <source>
        <dbReference type="EMBL" id="CNI49007.1"/>
    </source>
</evidence>
<name>A0A0T9R7U0_9GAMM</name>
<keyword evidence="10 14" id="KW-0378">Hydrolase</keyword>
<dbReference type="Gene3D" id="2.150.10.10">
    <property type="entry name" value="Serralysin-like metalloprotease, C-terminal"/>
    <property type="match status" value="1"/>
</dbReference>
<evidence type="ECO:0000256" key="3">
    <source>
        <dbReference type="ARBA" id="ARBA00004613"/>
    </source>
</evidence>
<dbReference type="GO" id="GO:0004222">
    <property type="term" value="F:metalloendopeptidase activity"/>
    <property type="evidence" value="ECO:0007669"/>
    <property type="project" value="InterPro"/>
</dbReference>
<dbReference type="Pfam" id="PF00413">
    <property type="entry name" value="Peptidase_M10"/>
    <property type="match status" value="1"/>
</dbReference>
<dbReference type="Proteomes" id="UP000044625">
    <property type="component" value="Unassembled WGS sequence"/>
</dbReference>
<accession>A0A0T9R7U0</accession>
<evidence type="ECO:0000313" key="17">
    <source>
        <dbReference type="Proteomes" id="UP000045840"/>
    </source>
</evidence>